<evidence type="ECO:0000256" key="7">
    <source>
        <dbReference type="ARBA" id="ARBA00047880"/>
    </source>
</evidence>
<dbReference type="InterPro" id="IPR023465">
    <property type="entry name" value="Riboflavin_kinase_dom_sf"/>
</dbReference>
<dbReference type="SUPFAM" id="SSF82114">
    <property type="entry name" value="Riboflavin kinase-like"/>
    <property type="match status" value="1"/>
</dbReference>
<evidence type="ECO:0000256" key="3">
    <source>
        <dbReference type="ARBA" id="ARBA00022643"/>
    </source>
</evidence>
<evidence type="ECO:0000313" key="10">
    <source>
        <dbReference type="EMBL" id="KKT00362.1"/>
    </source>
</evidence>
<comment type="catalytic activity">
    <reaction evidence="7">
        <text>riboflavin + ATP = FMN + ADP + H(+)</text>
        <dbReference type="Rhea" id="RHEA:14357"/>
        <dbReference type="ChEBI" id="CHEBI:15378"/>
        <dbReference type="ChEBI" id="CHEBI:30616"/>
        <dbReference type="ChEBI" id="CHEBI:57986"/>
        <dbReference type="ChEBI" id="CHEBI:58210"/>
        <dbReference type="ChEBI" id="CHEBI:456216"/>
        <dbReference type="EC" id="2.7.1.26"/>
    </reaction>
</comment>
<evidence type="ECO:0000256" key="6">
    <source>
        <dbReference type="ARBA" id="ARBA00022840"/>
    </source>
</evidence>
<dbReference type="EMBL" id="LCFS01000011">
    <property type="protein sequence ID" value="KKT00362.1"/>
    <property type="molecule type" value="Genomic_DNA"/>
</dbReference>
<dbReference type="InterPro" id="IPR015865">
    <property type="entry name" value="Riboflavin_kinase_bac/euk"/>
</dbReference>
<accession>A0A0G1FZG5</accession>
<feature type="transmembrane region" description="Helical" evidence="8">
    <location>
        <begin position="101"/>
        <end position="124"/>
    </location>
</feature>
<evidence type="ECO:0000259" key="9">
    <source>
        <dbReference type="SMART" id="SM00904"/>
    </source>
</evidence>
<keyword evidence="6" id="KW-0067">ATP-binding</keyword>
<feature type="transmembrane region" description="Helical" evidence="8">
    <location>
        <begin position="38"/>
        <end position="59"/>
    </location>
</feature>
<keyword evidence="3" id="KW-0288">FMN</keyword>
<evidence type="ECO:0000313" key="11">
    <source>
        <dbReference type="Proteomes" id="UP000034646"/>
    </source>
</evidence>
<reference evidence="10 11" key="1">
    <citation type="journal article" date="2015" name="Nature">
        <title>rRNA introns, odd ribosomes, and small enigmatic genomes across a large radiation of phyla.</title>
        <authorList>
            <person name="Brown C.T."/>
            <person name="Hug L.A."/>
            <person name="Thomas B.C."/>
            <person name="Sharon I."/>
            <person name="Castelle C.J."/>
            <person name="Singh A."/>
            <person name="Wilkins M.J."/>
            <person name="Williams K.H."/>
            <person name="Banfield J.F."/>
        </authorList>
    </citation>
    <scope>NUCLEOTIDE SEQUENCE [LARGE SCALE GENOMIC DNA]</scope>
</reference>
<evidence type="ECO:0000256" key="1">
    <source>
        <dbReference type="ARBA" id="ARBA00012105"/>
    </source>
</evidence>
<dbReference type="Gene3D" id="1.10.3730.20">
    <property type="match status" value="1"/>
</dbReference>
<dbReference type="GO" id="GO:0016020">
    <property type="term" value="C:membrane"/>
    <property type="evidence" value="ECO:0007669"/>
    <property type="project" value="InterPro"/>
</dbReference>
<keyword evidence="8" id="KW-1133">Transmembrane helix</keyword>
<keyword evidence="2" id="KW-0285">Flavoprotein</keyword>
<feature type="transmembrane region" description="Helical" evidence="8">
    <location>
        <begin position="71"/>
        <end position="89"/>
    </location>
</feature>
<dbReference type="Pfam" id="PF01687">
    <property type="entry name" value="Flavokinase"/>
    <property type="match status" value="1"/>
</dbReference>
<dbReference type="Gene3D" id="2.40.30.30">
    <property type="entry name" value="Riboflavin kinase-like"/>
    <property type="match status" value="1"/>
</dbReference>
<feature type="transmembrane region" description="Helical" evidence="8">
    <location>
        <begin position="191"/>
        <end position="209"/>
    </location>
</feature>
<feature type="transmembrane region" description="Helical" evidence="8">
    <location>
        <begin position="159"/>
        <end position="179"/>
    </location>
</feature>
<sequence length="415" mass="45666">MQSKNKIFIGALAVVVAAVLWSLDGTFLRPRLASVSPTLVVFLEHSLGFIILLPFLFFYKAELKKITRKQWTAIFWVALFGGALGTTFFTKALFLTGFVDISVVILLQKFQPIFAIILSAIILRERFPAKFYIYALLALIGGYFVTFKDPGSINFGNTTVLMAVFALLAAFSWGSSTVFGKYSLKNINYGLLAALRFGFTVIIMLIPAIRYFSTLPSVESGVWKTLIIIVFTSGAAAMYLYYYGLKKIPASLATLCELAWPVSAIIFDYFFNHNTLSATQIAGAVILIVAVAVATRSNKTKIISGAVLAGSGQGEKTGARTANLDIALAQNLAKGLYSCKVDLGNTSYRGLLYYGFNSLTGKDCLEAHLLQFDGDLYGRSITVSTERYLRFPKKFKSVEKLSEQIKKDLAQSHNE</sequence>
<name>A0A0G1FZG5_9BACT</name>
<dbReference type="EC" id="2.7.1.26" evidence="1"/>
<feature type="transmembrane region" description="Helical" evidence="8">
    <location>
        <begin position="250"/>
        <end position="271"/>
    </location>
</feature>
<dbReference type="Pfam" id="PF00892">
    <property type="entry name" value="EamA"/>
    <property type="match status" value="2"/>
</dbReference>
<dbReference type="PANTHER" id="PTHR22911">
    <property type="entry name" value="ACYL-MALONYL CONDENSING ENZYME-RELATED"/>
    <property type="match status" value="1"/>
</dbReference>
<keyword evidence="5" id="KW-0547">Nucleotide-binding</keyword>
<feature type="transmembrane region" description="Helical" evidence="8">
    <location>
        <begin position="277"/>
        <end position="295"/>
    </location>
</feature>
<dbReference type="InterPro" id="IPR000620">
    <property type="entry name" value="EamA_dom"/>
</dbReference>
<dbReference type="SMART" id="SM00904">
    <property type="entry name" value="Flavokinase"/>
    <property type="match status" value="1"/>
</dbReference>
<feature type="transmembrane region" description="Helical" evidence="8">
    <location>
        <begin position="131"/>
        <end position="147"/>
    </location>
</feature>
<dbReference type="SUPFAM" id="SSF103481">
    <property type="entry name" value="Multidrug resistance efflux transporter EmrE"/>
    <property type="match status" value="2"/>
</dbReference>
<evidence type="ECO:0000256" key="8">
    <source>
        <dbReference type="SAM" id="Phobius"/>
    </source>
</evidence>
<protein>
    <recommendedName>
        <fullName evidence="1">riboflavin kinase</fullName>
        <ecNumber evidence="1">2.7.1.26</ecNumber>
    </recommendedName>
</protein>
<proteinExistence type="predicted"/>
<dbReference type="GO" id="GO:0009231">
    <property type="term" value="P:riboflavin biosynthetic process"/>
    <property type="evidence" value="ECO:0007669"/>
    <property type="project" value="InterPro"/>
</dbReference>
<dbReference type="STRING" id="1618738.UV76_C0011G0034"/>
<dbReference type="Proteomes" id="UP000034646">
    <property type="component" value="Unassembled WGS sequence"/>
</dbReference>
<evidence type="ECO:0000256" key="2">
    <source>
        <dbReference type="ARBA" id="ARBA00022630"/>
    </source>
</evidence>
<evidence type="ECO:0000256" key="5">
    <source>
        <dbReference type="ARBA" id="ARBA00022741"/>
    </source>
</evidence>
<evidence type="ECO:0000256" key="4">
    <source>
        <dbReference type="ARBA" id="ARBA00022679"/>
    </source>
</evidence>
<dbReference type="AlphaFoldDB" id="A0A0G1FZG5"/>
<dbReference type="PANTHER" id="PTHR22911:SF133">
    <property type="entry name" value="MEMBRANE PROTEIN"/>
    <property type="match status" value="1"/>
</dbReference>
<dbReference type="GO" id="GO:0005524">
    <property type="term" value="F:ATP binding"/>
    <property type="evidence" value="ECO:0007669"/>
    <property type="project" value="UniProtKB-KW"/>
</dbReference>
<gene>
    <name evidence="10" type="ORF">UV76_C0011G0034</name>
</gene>
<keyword evidence="8" id="KW-0812">Transmembrane</keyword>
<feature type="domain" description="Riboflavin kinase" evidence="9">
    <location>
        <begin position="303"/>
        <end position="415"/>
    </location>
</feature>
<keyword evidence="8" id="KW-0472">Membrane</keyword>
<comment type="caution">
    <text evidence="10">The sequence shown here is derived from an EMBL/GenBank/DDBJ whole genome shotgun (WGS) entry which is preliminary data.</text>
</comment>
<organism evidence="10 11">
    <name type="scientific">Candidatus Nomurabacteria bacterium GW2011_GWA2_43_15</name>
    <dbReference type="NCBI Taxonomy" id="1618738"/>
    <lineage>
        <taxon>Bacteria</taxon>
        <taxon>Candidatus Nomuraibacteriota</taxon>
    </lineage>
</organism>
<dbReference type="InterPro" id="IPR037185">
    <property type="entry name" value="EmrE-like"/>
</dbReference>
<dbReference type="GO" id="GO:0008531">
    <property type="term" value="F:riboflavin kinase activity"/>
    <property type="evidence" value="ECO:0007669"/>
    <property type="project" value="UniProtKB-EC"/>
</dbReference>
<keyword evidence="4" id="KW-0808">Transferase</keyword>
<feature type="transmembrane region" description="Helical" evidence="8">
    <location>
        <begin position="221"/>
        <end position="243"/>
    </location>
</feature>